<dbReference type="Proteomes" id="UP000229896">
    <property type="component" value="Unassembled WGS sequence"/>
</dbReference>
<dbReference type="InterPro" id="IPR027954">
    <property type="entry name" value="Transcobalamin-like_C"/>
</dbReference>
<name>A0A2M6YBP8_9BACT</name>
<dbReference type="PIRSF" id="PIRSF500176">
    <property type="entry name" value="L_ASNase"/>
    <property type="match status" value="1"/>
</dbReference>
<dbReference type="Pfam" id="PF14478">
    <property type="entry name" value="DUF4430"/>
    <property type="match status" value="1"/>
</dbReference>
<dbReference type="Gene3D" id="2.170.130.30">
    <property type="match status" value="1"/>
</dbReference>
<proteinExistence type="predicted"/>
<dbReference type="InterPro" id="IPR006034">
    <property type="entry name" value="Asparaginase/glutaminase-like"/>
</dbReference>
<evidence type="ECO:0000313" key="3">
    <source>
        <dbReference type="Proteomes" id="UP000229896"/>
    </source>
</evidence>
<dbReference type="EMBL" id="PEXI01000091">
    <property type="protein sequence ID" value="PIU24094.1"/>
    <property type="molecule type" value="Genomic_DNA"/>
</dbReference>
<feature type="domain" description="Transcobalamin-like C-terminal" evidence="1">
    <location>
        <begin position="52"/>
        <end position="119"/>
    </location>
</feature>
<dbReference type="AlphaFoldDB" id="A0A2M6YBP8"/>
<dbReference type="PIRSF" id="PIRSF001220">
    <property type="entry name" value="L-ASNase_gatD"/>
    <property type="match status" value="1"/>
</dbReference>
<evidence type="ECO:0000259" key="1">
    <source>
        <dbReference type="Pfam" id="PF14478"/>
    </source>
</evidence>
<organism evidence="2 3">
    <name type="scientific">Candidatus Berkelbacteria bacterium CG08_land_8_20_14_0_20_39_8</name>
    <dbReference type="NCBI Taxonomy" id="1974511"/>
    <lineage>
        <taxon>Bacteria</taxon>
        <taxon>Candidatus Berkelbacteria</taxon>
    </lineage>
</organism>
<reference evidence="3" key="1">
    <citation type="submission" date="2017-09" db="EMBL/GenBank/DDBJ databases">
        <title>Depth-based differentiation of microbial function through sediment-hosted aquifers and enrichment of novel symbionts in the deep terrestrial subsurface.</title>
        <authorList>
            <person name="Probst A.J."/>
            <person name="Ladd B."/>
            <person name="Jarett J.K."/>
            <person name="Geller-Mcgrath D.E."/>
            <person name="Sieber C.M.K."/>
            <person name="Emerson J.B."/>
            <person name="Anantharaman K."/>
            <person name="Thomas B.C."/>
            <person name="Malmstrom R."/>
            <person name="Stieglmeier M."/>
            <person name="Klingl A."/>
            <person name="Woyke T."/>
            <person name="Ryan C.M."/>
            <person name="Banfield J.F."/>
        </authorList>
    </citation>
    <scope>NUCLEOTIDE SEQUENCE [LARGE SCALE GENOMIC DNA]</scope>
</reference>
<evidence type="ECO:0000313" key="2">
    <source>
        <dbReference type="EMBL" id="PIU24094.1"/>
    </source>
</evidence>
<comment type="caution">
    <text evidence="2">The sequence shown here is derived from an EMBL/GenBank/DDBJ whole genome shotgun (WGS) entry which is preliminary data.</text>
</comment>
<sequence length="121" mass="13130">MKMKKIWIGLTIVVVLAGGVVAGVYYKKAQTNNTTAEETTNPNIIEITANKGQTALDALKSKANVDYSDSADGALVNAVNGIKNDDKNFWLYSVNGTAGMVAADKYICKSDDLVKWEYKSF</sequence>
<accession>A0A2M6YBP8</accession>
<gene>
    <name evidence="2" type="ORF">COT12_02890</name>
</gene>
<protein>
    <recommendedName>
        <fullName evidence="1">Transcobalamin-like C-terminal domain-containing protein</fullName>
    </recommendedName>
</protein>